<comment type="caution">
    <text evidence="1">The sequence shown here is derived from an EMBL/GenBank/DDBJ whole genome shotgun (WGS) entry which is preliminary data.</text>
</comment>
<evidence type="ECO:0000313" key="1">
    <source>
        <dbReference type="EMBL" id="GAI70804.1"/>
    </source>
</evidence>
<accession>X1SSJ8</accession>
<reference evidence="1" key="1">
    <citation type="journal article" date="2014" name="Front. Microbiol.">
        <title>High frequency of phylogenetically diverse reductive dehalogenase-homologous genes in deep subseafloor sedimentary metagenomes.</title>
        <authorList>
            <person name="Kawai M."/>
            <person name="Futagami T."/>
            <person name="Toyoda A."/>
            <person name="Takaki Y."/>
            <person name="Nishi S."/>
            <person name="Hori S."/>
            <person name="Arai W."/>
            <person name="Tsubouchi T."/>
            <person name="Morono Y."/>
            <person name="Uchiyama I."/>
            <person name="Ito T."/>
            <person name="Fujiyama A."/>
            <person name="Inagaki F."/>
            <person name="Takami H."/>
        </authorList>
    </citation>
    <scope>NUCLEOTIDE SEQUENCE</scope>
    <source>
        <strain evidence="1">Expedition CK06-06</strain>
    </source>
</reference>
<dbReference type="AlphaFoldDB" id="X1SSJ8"/>
<gene>
    <name evidence="1" type="ORF">S12H4_09356</name>
</gene>
<organism evidence="1">
    <name type="scientific">marine sediment metagenome</name>
    <dbReference type="NCBI Taxonomy" id="412755"/>
    <lineage>
        <taxon>unclassified sequences</taxon>
        <taxon>metagenomes</taxon>
        <taxon>ecological metagenomes</taxon>
    </lineage>
</organism>
<name>X1SSJ8_9ZZZZ</name>
<proteinExistence type="predicted"/>
<sequence length="53" mass="5803">MAQWGPLLPLDCSSADKADAVPPLQCMQCPWTVQGWSYATFDVEAPTRASETM</sequence>
<protein>
    <submittedName>
        <fullName evidence="1">Uncharacterized protein</fullName>
    </submittedName>
</protein>
<dbReference type="EMBL" id="BARW01003777">
    <property type="protein sequence ID" value="GAI70804.1"/>
    <property type="molecule type" value="Genomic_DNA"/>
</dbReference>